<accession>A0A1F8CLK1</accession>
<gene>
    <name evidence="1" type="ORF">A2188_00055</name>
</gene>
<evidence type="ECO:0000313" key="2">
    <source>
        <dbReference type="Proteomes" id="UP000179241"/>
    </source>
</evidence>
<protein>
    <submittedName>
        <fullName evidence="1">Uncharacterized protein</fullName>
    </submittedName>
</protein>
<dbReference type="Proteomes" id="UP000179241">
    <property type="component" value="Unassembled WGS sequence"/>
</dbReference>
<organism evidence="1 2">
    <name type="scientific">Candidatus Woesebacteria bacterium RIFOXYA1_FULL_43_9</name>
    <dbReference type="NCBI Taxonomy" id="1802534"/>
    <lineage>
        <taxon>Bacteria</taxon>
        <taxon>Candidatus Woeseibacteriota</taxon>
    </lineage>
</organism>
<evidence type="ECO:0000313" key="1">
    <source>
        <dbReference type="EMBL" id="OGM77141.1"/>
    </source>
</evidence>
<dbReference type="AlphaFoldDB" id="A0A1F8CLK1"/>
<sequence length="70" mass="7521">MVDIMISPSEGEKKFAPKTYYLSPKALSLSAVALALANINPVTGENNSTPEVGKELMTLAIALRETLKSR</sequence>
<reference evidence="1 2" key="1">
    <citation type="journal article" date="2016" name="Nat. Commun.">
        <title>Thousands of microbial genomes shed light on interconnected biogeochemical processes in an aquifer system.</title>
        <authorList>
            <person name="Anantharaman K."/>
            <person name="Brown C.T."/>
            <person name="Hug L.A."/>
            <person name="Sharon I."/>
            <person name="Castelle C.J."/>
            <person name="Probst A.J."/>
            <person name="Thomas B.C."/>
            <person name="Singh A."/>
            <person name="Wilkins M.J."/>
            <person name="Karaoz U."/>
            <person name="Brodie E.L."/>
            <person name="Williams K.H."/>
            <person name="Hubbard S.S."/>
            <person name="Banfield J.F."/>
        </authorList>
    </citation>
    <scope>NUCLEOTIDE SEQUENCE [LARGE SCALE GENOMIC DNA]</scope>
</reference>
<name>A0A1F8CLK1_9BACT</name>
<proteinExistence type="predicted"/>
<dbReference type="EMBL" id="MGHU01000032">
    <property type="protein sequence ID" value="OGM77141.1"/>
    <property type="molecule type" value="Genomic_DNA"/>
</dbReference>
<comment type="caution">
    <text evidence="1">The sequence shown here is derived from an EMBL/GenBank/DDBJ whole genome shotgun (WGS) entry which is preliminary data.</text>
</comment>